<accession>A0A8S0W3T1</accession>
<proteinExistence type="predicted"/>
<gene>
    <name evidence="2" type="ORF">AAE3_LOCUS11315</name>
</gene>
<keyword evidence="1" id="KW-0472">Membrane</keyword>
<evidence type="ECO:0000256" key="1">
    <source>
        <dbReference type="SAM" id="Phobius"/>
    </source>
</evidence>
<evidence type="ECO:0000313" key="2">
    <source>
        <dbReference type="EMBL" id="CAA7269075.1"/>
    </source>
</evidence>
<name>A0A8S0W3T1_CYCAE</name>
<keyword evidence="3" id="KW-1185">Reference proteome</keyword>
<sequence>MSTLHLRFPRKVHDLQDNLEFFFYVVLFYTLQYLPISISQLELVDLMKAIFEECTPMYALGINIGGQAKARLLAGADTSFFCLVSIDNPPVNSWMRASWLAFEELHWYIEDEKLKVLRARMSDSAILTQEVQQTTQMPTLAPHIRLRDHSHFFKIFKDVLALEEWSQARKPTAAAH</sequence>
<organism evidence="2 3">
    <name type="scientific">Cyclocybe aegerita</name>
    <name type="common">Black poplar mushroom</name>
    <name type="synonym">Agrocybe aegerita</name>
    <dbReference type="NCBI Taxonomy" id="1973307"/>
    <lineage>
        <taxon>Eukaryota</taxon>
        <taxon>Fungi</taxon>
        <taxon>Dikarya</taxon>
        <taxon>Basidiomycota</taxon>
        <taxon>Agaricomycotina</taxon>
        <taxon>Agaricomycetes</taxon>
        <taxon>Agaricomycetidae</taxon>
        <taxon>Agaricales</taxon>
        <taxon>Agaricineae</taxon>
        <taxon>Bolbitiaceae</taxon>
        <taxon>Cyclocybe</taxon>
    </lineage>
</organism>
<feature type="transmembrane region" description="Helical" evidence="1">
    <location>
        <begin position="21"/>
        <end position="38"/>
    </location>
</feature>
<dbReference type="Proteomes" id="UP000467700">
    <property type="component" value="Unassembled WGS sequence"/>
</dbReference>
<comment type="caution">
    <text evidence="2">The sequence shown here is derived from an EMBL/GenBank/DDBJ whole genome shotgun (WGS) entry which is preliminary data.</text>
</comment>
<reference evidence="2 3" key="1">
    <citation type="submission" date="2020-01" db="EMBL/GenBank/DDBJ databases">
        <authorList>
            <person name="Gupta K D."/>
        </authorList>
    </citation>
    <scope>NUCLEOTIDE SEQUENCE [LARGE SCALE GENOMIC DNA]</scope>
</reference>
<keyword evidence="1" id="KW-0812">Transmembrane</keyword>
<keyword evidence="1" id="KW-1133">Transmembrane helix</keyword>
<dbReference type="AlphaFoldDB" id="A0A8S0W3T1"/>
<dbReference type="OrthoDB" id="3020645at2759"/>
<dbReference type="EMBL" id="CACVBS010000074">
    <property type="protein sequence ID" value="CAA7269075.1"/>
    <property type="molecule type" value="Genomic_DNA"/>
</dbReference>
<protein>
    <submittedName>
        <fullName evidence="2">Uncharacterized protein</fullName>
    </submittedName>
</protein>
<evidence type="ECO:0000313" key="3">
    <source>
        <dbReference type="Proteomes" id="UP000467700"/>
    </source>
</evidence>